<evidence type="ECO:0000256" key="2">
    <source>
        <dbReference type="SAM" id="SignalP"/>
    </source>
</evidence>
<keyword evidence="4" id="KW-1185">Reference proteome</keyword>
<dbReference type="PATRIC" id="fig|279058.18.peg.2612"/>
<evidence type="ECO:0000256" key="1">
    <source>
        <dbReference type="SAM" id="MobiDB-lite"/>
    </source>
</evidence>
<feature type="chain" id="PRO_5007277970" evidence="2">
    <location>
        <begin position="37"/>
        <end position="277"/>
    </location>
</feature>
<feature type="compositionally biased region" description="Basic and acidic residues" evidence="1">
    <location>
        <begin position="156"/>
        <end position="179"/>
    </location>
</feature>
<evidence type="ECO:0000313" key="4">
    <source>
        <dbReference type="Proteomes" id="UP000071778"/>
    </source>
</evidence>
<feature type="compositionally biased region" description="Basic and acidic residues" evidence="1">
    <location>
        <begin position="186"/>
        <end position="210"/>
    </location>
</feature>
<organism evidence="3 4">
    <name type="scientific">Collimonas arenae</name>
    <dbReference type="NCBI Taxonomy" id="279058"/>
    <lineage>
        <taxon>Bacteria</taxon>
        <taxon>Pseudomonadati</taxon>
        <taxon>Pseudomonadota</taxon>
        <taxon>Betaproteobacteria</taxon>
        <taxon>Burkholderiales</taxon>
        <taxon>Oxalobacteraceae</taxon>
        <taxon>Collimonas</taxon>
    </lineage>
</organism>
<feature type="signal peptide" evidence="2">
    <location>
        <begin position="1"/>
        <end position="36"/>
    </location>
</feature>
<protein>
    <submittedName>
        <fullName evidence="3">Uncharacterized protein</fullName>
    </submittedName>
</protein>
<dbReference type="EMBL" id="CP013235">
    <property type="protein sequence ID" value="AMP10382.1"/>
    <property type="molecule type" value="Genomic_DNA"/>
</dbReference>
<reference evidence="3 4" key="1">
    <citation type="submission" date="2015-11" db="EMBL/GenBank/DDBJ databases">
        <title>Exploring the genomic traits of fungus-feeding bacterial genus Collimonas.</title>
        <authorList>
            <person name="Song C."/>
            <person name="Schmidt R."/>
            <person name="de Jager V."/>
            <person name="Krzyzanowska D."/>
            <person name="Jongedijk E."/>
            <person name="Cankar K."/>
            <person name="Beekwilder J."/>
            <person name="van Veen A."/>
            <person name="de Boer W."/>
            <person name="van Veen J.A."/>
            <person name="Garbeva P."/>
        </authorList>
    </citation>
    <scope>NUCLEOTIDE SEQUENCE [LARGE SCALE GENOMIC DNA]</scope>
    <source>
        <strain evidence="3 4">Ter282</strain>
    </source>
</reference>
<accession>A0A127QLB2</accession>
<dbReference type="Proteomes" id="UP000071778">
    <property type="component" value="Chromosome"/>
</dbReference>
<gene>
    <name evidence="3" type="ORF">CAter282_2651</name>
</gene>
<keyword evidence="2" id="KW-0732">Signal</keyword>
<sequence length="277" mass="29424">MILASLSPSPAVACVKRGALLGMTAALLTLSATTQAADAVAPLKSVTEPATELTARYPLESLTTVETANKAVADVADAKAEVEARDLEQRRACYQKFFMNYCLDQAKEQRRLAMKTIRPVDITANAFLRRDRADERDRALEIHDAGLPAEAAQKAQDQKEKELSNADKVKQSAAKEKEVQANTAKHAGEADKRVADHNARVKKAQQDEAAKAQQRADNVAAFERKAKESAARQREVAANKAEKAKDLAAKKAAAAASATSTPASAAPAASAPPAATP</sequence>
<dbReference type="AlphaFoldDB" id="A0A127QLB2"/>
<feature type="compositionally biased region" description="Low complexity" evidence="1">
    <location>
        <begin position="250"/>
        <end position="277"/>
    </location>
</feature>
<feature type="compositionally biased region" description="Basic and acidic residues" evidence="1">
    <location>
        <begin position="222"/>
        <end position="249"/>
    </location>
</feature>
<proteinExistence type="predicted"/>
<evidence type="ECO:0000313" key="3">
    <source>
        <dbReference type="EMBL" id="AMP10382.1"/>
    </source>
</evidence>
<name>A0A127QLB2_9BURK</name>
<feature type="region of interest" description="Disordered" evidence="1">
    <location>
        <begin position="144"/>
        <end position="277"/>
    </location>
</feature>